<dbReference type="InterPro" id="IPR026285">
    <property type="entry name" value="TenA_E"/>
</dbReference>
<proteinExistence type="predicted"/>
<dbReference type="AlphaFoldDB" id="A0A7J9SMK6"/>
<dbReference type="Pfam" id="PF03070">
    <property type="entry name" value="TENA_THI-4"/>
    <property type="match status" value="1"/>
</dbReference>
<evidence type="ECO:0000313" key="2">
    <source>
        <dbReference type="EMBL" id="MBB6646301.1"/>
    </source>
</evidence>
<dbReference type="InterPro" id="IPR004305">
    <property type="entry name" value="Thiaminase-2/PQQC"/>
</dbReference>
<evidence type="ECO:0000313" key="3">
    <source>
        <dbReference type="Proteomes" id="UP000546257"/>
    </source>
</evidence>
<keyword evidence="3" id="KW-1185">Reference proteome</keyword>
<dbReference type="InterPro" id="IPR027574">
    <property type="entry name" value="Thiaminase_II"/>
</dbReference>
<name>A0A7J9SMK6_9EURY</name>
<dbReference type="Proteomes" id="UP000546257">
    <property type="component" value="Unassembled WGS sequence"/>
</dbReference>
<dbReference type="RefSeq" id="WP_185192649.1">
    <property type="nucleotide sequence ID" value="NZ_JACKXD010000002.1"/>
</dbReference>
<dbReference type="InterPro" id="IPR050967">
    <property type="entry name" value="Thiamine_Salvage_TenA"/>
</dbReference>
<protein>
    <submittedName>
        <fullName evidence="2">Thiaminase II</fullName>
    </submittedName>
</protein>
<dbReference type="NCBIfam" id="TIGR04306">
    <property type="entry name" value="salvage_TenA"/>
    <property type="match status" value="1"/>
</dbReference>
<accession>A0A7J9SMK6</accession>
<sequence length="222" mass="24850">MAFSDRLLEGVEAAMAAQKDHPFVRELAAGTLDPAAFRRWLTQDYHYLLDYARTVATAAAKATDEARMRRLLGIARSVTDHELDRHRELAADHGLTPEDLRAAEKTPTCVAYTNFLVRTASTGSLPEIVAAVYPCGRGYLDVAERMATLSEGDHRYTPFIETYTDDTFRESVSWLRELVDRCAEANPGARASMREAFETGVRLEHRFWEMAYAGESWGVSPG</sequence>
<dbReference type="GO" id="GO:0005829">
    <property type="term" value="C:cytosol"/>
    <property type="evidence" value="ECO:0007669"/>
    <property type="project" value="TreeGrafter"/>
</dbReference>
<dbReference type="PIRSF" id="PIRSF003170">
    <property type="entry name" value="Pet18p"/>
    <property type="match status" value="1"/>
</dbReference>
<dbReference type="PANTHER" id="PTHR43198:SF2">
    <property type="entry name" value="SI:CH1073-67J19.1-RELATED"/>
    <property type="match status" value="1"/>
</dbReference>
<dbReference type="EMBL" id="JACKXD010000002">
    <property type="protein sequence ID" value="MBB6646301.1"/>
    <property type="molecule type" value="Genomic_DNA"/>
</dbReference>
<comment type="caution">
    <text evidence="2">The sequence shown here is derived from an EMBL/GenBank/DDBJ whole genome shotgun (WGS) entry which is preliminary data.</text>
</comment>
<gene>
    <name evidence="2" type="primary">tenA</name>
    <name evidence="2" type="ORF">H5V44_08360</name>
</gene>
<feature type="domain" description="Thiaminase-2/PQQC" evidence="1">
    <location>
        <begin position="20"/>
        <end position="212"/>
    </location>
</feature>
<dbReference type="SUPFAM" id="SSF48613">
    <property type="entry name" value="Heme oxygenase-like"/>
    <property type="match status" value="1"/>
</dbReference>
<dbReference type="GO" id="GO:0006772">
    <property type="term" value="P:thiamine metabolic process"/>
    <property type="evidence" value="ECO:0007669"/>
    <property type="project" value="InterPro"/>
</dbReference>
<dbReference type="InterPro" id="IPR016084">
    <property type="entry name" value="Haem_Oase-like_multi-hlx"/>
</dbReference>
<evidence type="ECO:0000259" key="1">
    <source>
        <dbReference type="Pfam" id="PF03070"/>
    </source>
</evidence>
<dbReference type="GO" id="GO:0050334">
    <property type="term" value="F:thiaminase activity"/>
    <property type="evidence" value="ECO:0007669"/>
    <property type="project" value="InterPro"/>
</dbReference>
<dbReference type="Gene3D" id="1.20.910.10">
    <property type="entry name" value="Heme oxygenase-like"/>
    <property type="match status" value="1"/>
</dbReference>
<reference evidence="2 3" key="1">
    <citation type="submission" date="2020-08" db="EMBL/GenBank/DDBJ databases">
        <authorList>
            <person name="Seo M.-J."/>
        </authorList>
    </citation>
    <scope>NUCLEOTIDE SEQUENCE [LARGE SCALE GENOMIC DNA]</scope>
    <source>
        <strain evidence="2 3">MBLA0160</strain>
    </source>
</reference>
<dbReference type="PANTHER" id="PTHR43198">
    <property type="entry name" value="BIFUNCTIONAL TH2 PROTEIN"/>
    <property type="match status" value="1"/>
</dbReference>
<organism evidence="2 3">
    <name type="scientific">Halobellus ruber</name>
    <dbReference type="NCBI Taxonomy" id="2761102"/>
    <lineage>
        <taxon>Archaea</taxon>
        <taxon>Methanobacteriati</taxon>
        <taxon>Methanobacteriota</taxon>
        <taxon>Stenosarchaea group</taxon>
        <taxon>Halobacteria</taxon>
        <taxon>Halobacteriales</taxon>
        <taxon>Haloferacaceae</taxon>
        <taxon>Halobellus</taxon>
    </lineage>
</organism>